<dbReference type="EMBL" id="OX395126">
    <property type="protein sequence ID" value="CAI5764544.1"/>
    <property type="molecule type" value="Genomic_DNA"/>
</dbReference>
<keyword evidence="2" id="KW-1185">Reference proteome</keyword>
<protein>
    <submittedName>
        <fullName evidence="1">Uncharacterized protein</fullName>
    </submittedName>
</protein>
<name>A0AA35NUU2_9SAUR</name>
<evidence type="ECO:0000313" key="1">
    <source>
        <dbReference type="EMBL" id="CAI5764544.1"/>
    </source>
</evidence>
<dbReference type="AlphaFoldDB" id="A0AA35NUU2"/>
<reference evidence="1" key="1">
    <citation type="submission" date="2022-12" db="EMBL/GenBank/DDBJ databases">
        <authorList>
            <person name="Alioto T."/>
            <person name="Alioto T."/>
            <person name="Gomez Garrido J."/>
        </authorList>
    </citation>
    <scope>NUCLEOTIDE SEQUENCE</scope>
</reference>
<accession>A0AA35NUU2</accession>
<evidence type="ECO:0000313" key="2">
    <source>
        <dbReference type="Proteomes" id="UP001178461"/>
    </source>
</evidence>
<gene>
    <name evidence="1" type="ORF">PODLI_1B024402</name>
</gene>
<organism evidence="1 2">
    <name type="scientific">Podarcis lilfordi</name>
    <name type="common">Lilford's wall lizard</name>
    <dbReference type="NCBI Taxonomy" id="74358"/>
    <lineage>
        <taxon>Eukaryota</taxon>
        <taxon>Metazoa</taxon>
        <taxon>Chordata</taxon>
        <taxon>Craniata</taxon>
        <taxon>Vertebrata</taxon>
        <taxon>Euteleostomi</taxon>
        <taxon>Lepidosauria</taxon>
        <taxon>Squamata</taxon>
        <taxon>Bifurcata</taxon>
        <taxon>Unidentata</taxon>
        <taxon>Episquamata</taxon>
        <taxon>Laterata</taxon>
        <taxon>Lacertibaenia</taxon>
        <taxon>Lacertidae</taxon>
        <taxon>Podarcis</taxon>
    </lineage>
</organism>
<proteinExistence type="predicted"/>
<dbReference type="Proteomes" id="UP001178461">
    <property type="component" value="Chromosome 1"/>
</dbReference>
<sequence>MSKNCFAGKLQLAVGRHMLHKRLLMAFHLQHALLDKEKSALLILLSHLCHCNLIHSQTSAFLQALQGELAFVSTKGIWHAGLRASRHAQAIGITLRQTFAKTVLGGSH</sequence>